<feature type="region of interest" description="Disordered" evidence="1">
    <location>
        <begin position="157"/>
        <end position="221"/>
    </location>
</feature>
<keyword evidence="4" id="KW-1185">Reference proteome</keyword>
<dbReference type="Proteomes" id="UP000265955">
    <property type="component" value="Unassembled WGS sequence"/>
</dbReference>
<proteinExistence type="predicted"/>
<feature type="region of interest" description="Disordered" evidence="1">
    <location>
        <begin position="38"/>
        <end position="60"/>
    </location>
</feature>
<organism evidence="3 4">
    <name type="scientific">Noviherbaspirillum saxi</name>
    <dbReference type="NCBI Taxonomy" id="2320863"/>
    <lineage>
        <taxon>Bacteria</taxon>
        <taxon>Pseudomonadati</taxon>
        <taxon>Pseudomonadota</taxon>
        <taxon>Betaproteobacteria</taxon>
        <taxon>Burkholderiales</taxon>
        <taxon>Oxalobacteraceae</taxon>
        <taxon>Noviherbaspirillum</taxon>
    </lineage>
</organism>
<dbReference type="Pfam" id="PF11304">
    <property type="entry name" value="DUF3106"/>
    <property type="match status" value="1"/>
</dbReference>
<dbReference type="EMBL" id="QYUO01000001">
    <property type="protein sequence ID" value="RJF98830.1"/>
    <property type="molecule type" value="Genomic_DNA"/>
</dbReference>
<name>A0A3A3FTI2_9BURK</name>
<reference evidence="4" key="1">
    <citation type="submission" date="2018-09" db="EMBL/GenBank/DDBJ databases">
        <authorList>
            <person name="Zhu H."/>
        </authorList>
    </citation>
    <scope>NUCLEOTIDE SEQUENCE [LARGE SCALE GENOMIC DNA]</scope>
    <source>
        <strain evidence="4">K1R23-30</strain>
    </source>
</reference>
<feature type="chain" id="PRO_5017255648" evidence="2">
    <location>
        <begin position="32"/>
        <end position="221"/>
    </location>
</feature>
<dbReference type="OrthoDB" id="9796567at2"/>
<comment type="caution">
    <text evidence="3">The sequence shown here is derived from an EMBL/GenBank/DDBJ whole genome shotgun (WGS) entry which is preliminary data.</text>
</comment>
<evidence type="ECO:0000313" key="4">
    <source>
        <dbReference type="Proteomes" id="UP000265955"/>
    </source>
</evidence>
<evidence type="ECO:0000313" key="3">
    <source>
        <dbReference type="EMBL" id="RJF98830.1"/>
    </source>
</evidence>
<evidence type="ECO:0000256" key="1">
    <source>
        <dbReference type="SAM" id="MobiDB-lite"/>
    </source>
</evidence>
<dbReference type="AlphaFoldDB" id="A0A3A3FTI2"/>
<dbReference type="InterPro" id="IPR021455">
    <property type="entry name" value="DUF3106"/>
</dbReference>
<accession>A0A3A3FTI2</accession>
<feature type="compositionally biased region" description="Polar residues" evidence="1">
    <location>
        <begin position="201"/>
        <end position="211"/>
    </location>
</feature>
<protein>
    <submittedName>
        <fullName evidence="3">DUF3106 domain-containing protein</fullName>
    </submittedName>
</protein>
<sequence length="221" mass="23939">MRWQPISIATRRLRAAFILGGLACTTAIAVAASGNPASSSAGVPMAASPAAPATKPPNASKPLWADLTPAQQQALAPLAGEWDRLDVFRKNKWLAIGNKYASMKPDEQQRVQERMHDWVKLTPEQRRLARESYTRTKQLGPDKKTAEWEQYQQLPDEQKRKLAEAAAAKKKITTLPSPAAQGKASQTIPPIKSAPKPVLEQSVTPQATPQSAIPAAVPPSK</sequence>
<gene>
    <name evidence="3" type="ORF">D3871_10105</name>
</gene>
<keyword evidence="2" id="KW-0732">Signal</keyword>
<evidence type="ECO:0000256" key="2">
    <source>
        <dbReference type="SAM" id="SignalP"/>
    </source>
</evidence>
<dbReference type="RefSeq" id="WP_119768775.1">
    <property type="nucleotide sequence ID" value="NZ_QYUO01000001.1"/>
</dbReference>
<feature type="signal peptide" evidence="2">
    <location>
        <begin position="1"/>
        <end position="31"/>
    </location>
</feature>